<feature type="chain" id="PRO_5039385107" evidence="1">
    <location>
        <begin position="21"/>
        <end position="62"/>
    </location>
</feature>
<evidence type="ECO:0000256" key="1">
    <source>
        <dbReference type="SAM" id="SignalP"/>
    </source>
</evidence>
<dbReference type="Proteomes" id="UP000279029">
    <property type="component" value="Chromosome"/>
</dbReference>
<dbReference type="AlphaFoldDB" id="A0A3P7S386"/>
<evidence type="ECO:0000313" key="2">
    <source>
        <dbReference type="EMBL" id="VDN47209.1"/>
    </source>
</evidence>
<name>A0A3P7S386_9FIRM</name>
<sequence>MIKKKLKIVNYCLMAFIAFTGKTMVTEAAEIPIAGIDLVLHFPMRRLKLLQQVIHLSVRRWS</sequence>
<keyword evidence="1" id="KW-0732">Signal</keyword>
<accession>A0A3P7S386</accession>
<reference evidence="2 3" key="1">
    <citation type="submission" date="2018-09" db="EMBL/GenBank/DDBJ databases">
        <authorList>
            <person name="Postec A."/>
        </authorList>
    </citation>
    <scope>NUCLEOTIDE SEQUENCE [LARGE SCALE GENOMIC DNA]</scope>
    <source>
        <strain evidence="2">70B-A</strain>
    </source>
</reference>
<evidence type="ECO:0000313" key="3">
    <source>
        <dbReference type="Proteomes" id="UP000279029"/>
    </source>
</evidence>
<keyword evidence="3" id="KW-1185">Reference proteome</keyword>
<proteinExistence type="predicted"/>
<dbReference type="KEGG" id="cbar:PATL70BA_1327"/>
<dbReference type="EMBL" id="LR130778">
    <property type="protein sequence ID" value="VDN47209.1"/>
    <property type="molecule type" value="Genomic_DNA"/>
</dbReference>
<feature type="signal peptide" evidence="1">
    <location>
        <begin position="1"/>
        <end position="20"/>
    </location>
</feature>
<gene>
    <name evidence="2" type="ORF">PATL70BA_1327</name>
</gene>
<protein>
    <submittedName>
        <fullName evidence="2">Uncharacterized protein</fullName>
    </submittedName>
</protein>
<organism evidence="2 3">
    <name type="scientific">Petrocella atlantisensis</name>
    <dbReference type="NCBI Taxonomy" id="2173034"/>
    <lineage>
        <taxon>Bacteria</taxon>
        <taxon>Bacillati</taxon>
        <taxon>Bacillota</taxon>
        <taxon>Clostridia</taxon>
        <taxon>Lachnospirales</taxon>
        <taxon>Vallitaleaceae</taxon>
        <taxon>Petrocella</taxon>
    </lineage>
</organism>